<dbReference type="OrthoDB" id="41593at10239"/>
<accession>A0A142F1K5</accession>
<proteinExistence type="predicted"/>
<evidence type="ECO:0000313" key="1">
    <source>
        <dbReference type="EMBL" id="AMQ66662.1"/>
    </source>
</evidence>
<dbReference type="RefSeq" id="YP_009595148.1">
    <property type="nucleotide sequence ID" value="NC_041879.1"/>
</dbReference>
<dbReference type="KEGG" id="vg:40070706"/>
<sequence>MYKIVGLMKFVEQDDFSRGCLPETAQHAEIDVSFSGATKQEAINRLLDFYGVDHDSIVLDSCDITGRIDVQVLENSHGLVACESEIEQWKSGQCVLWLATYMHTLYKVETVSSKG</sequence>
<name>A0A142F1K5_9CAUD</name>
<dbReference type="Proteomes" id="UP000224134">
    <property type="component" value="Segment"/>
</dbReference>
<organism evidence="1 2">
    <name type="scientific">Bacillus phage Mgbh1</name>
    <dbReference type="NCBI Taxonomy" id="1796993"/>
    <lineage>
        <taxon>Viruses</taxon>
        <taxon>Duplodnaviria</taxon>
        <taxon>Heunggongvirae</taxon>
        <taxon>Uroviricota</taxon>
        <taxon>Caudoviricetes</taxon>
        <taxon>Magadivirus</taxon>
        <taxon>Magadivirus Mgbh1</taxon>
    </lineage>
</organism>
<dbReference type="GeneID" id="40070706"/>
<keyword evidence="2" id="KW-1185">Reference proteome</keyword>
<dbReference type="EMBL" id="KU665491">
    <property type="protein sequence ID" value="AMQ66662.1"/>
    <property type="molecule type" value="Genomic_DNA"/>
</dbReference>
<protein>
    <submittedName>
        <fullName evidence="1">Uncharacterized protein</fullName>
    </submittedName>
</protein>
<evidence type="ECO:0000313" key="2">
    <source>
        <dbReference type="Proteomes" id="UP000224134"/>
    </source>
</evidence>
<reference evidence="1 2" key="1">
    <citation type="submission" date="2016-02" db="EMBL/GenBank/DDBJ databases">
        <title>Isolation and characterization of bacteriophages from East Africa Rift Valley soda lakes.</title>
        <authorList>
            <person name="van Zyl L.J."/>
            <person name="Nemavhulani S."/>
            <person name="Cowan D.A."/>
            <person name="Trindade M.I."/>
        </authorList>
    </citation>
    <scope>NUCLEOTIDE SEQUENCE [LARGE SCALE GENOMIC DNA]</scope>
</reference>